<sequence length="160" mass="18597">KLPDYALTAAQWKLAEHLVPVLKLFNELTNLFSKANVPLIYEVIPMLEKLEHALDHIYNAEDEPPVVRIATQAALQVVGKYYALTDDNEVYRIAIIMCPDKKLEWFEKNPDWHANDRVEAKRIAQQRWNESYEALPSLLIPSTTTRHVPVSTIFSYRVFY</sequence>
<accession>A0A9P7D7X7</accession>
<dbReference type="OrthoDB" id="3268424at2759"/>
<name>A0A9P7D7X7_9AGAM</name>
<dbReference type="AlphaFoldDB" id="A0A9P7D7X7"/>
<proteinExistence type="predicted"/>
<dbReference type="Proteomes" id="UP000714275">
    <property type="component" value="Unassembled WGS sequence"/>
</dbReference>
<reference evidence="1" key="1">
    <citation type="journal article" date="2020" name="New Phytol.">
        <title>Comparative genomics reveals dynamic genome evolution in host specialist ectomycorrhizal fungi.</title>
        <authorList>
            <person name="Lofgren L.A."/>
            <person name="Nguyen N.H."/>
            <person name="Vilgalys R."/>
            <person name="Ruytinx J."/>
            <person name="Liao H.L."/>
            <person name="Branco S."/>
            <person name="Kuo A."/>
            <person name="LaButti K."/>
            <person name="Lipzen A."/>
            <person name="Andreopoulos W."/>
            <person name="Pangilinan J."/>
            <person name="Riley R."/>
            <person name="Hundley H."/>
            <person name="Na H."/>
            <person name="Barry K."/>
            <person name="Grigoriev I.V."/>
            <person name="Stajich J.E."/>
            <person name="Kennedy P.G."/>
        </authorList>
    </citation>
    <scope>NUCLEOTIDE SEQUENCE</scope>
    <source>
        <strain evidence="1">DOB743</strain>
    </source>
</reference>
<dbReference type="SUPFAM" id="SSF53098">
    <property type="entry name" value="Ribonuclease H-like"/>
    <property type="match status" value="1"/>
</dbReference>
<dbReference type="InterPro" id="IPR012337">
    <property type="entry name" value="RNaseH-like_sf"/>
</dbReference>
<dbReference type="EMBL" id="JABBWD010000003">
    <property type="protein sequence ID" value="KAG1782357.1"/>
    <property type="molecule type" value="Genomic_DNA"/>
</dbReference>
<protein>
    <submittedName>
        <fullName evidence="1">Uncharacterized protein</fullName>
    </submittedName>
</protein>
<keyword evidence="2" id="KW-1185">Reference proteome</keyword>
<gene>
    <name evidence="1" type="ORF">EV702DRAFT_960538</name>
</gene>
<comment type="caution">
    <text evidence="1">The sequence shown here is derived from an EMBL/GenBank/DDBJ whole genome shotgun (WGS) entry which is preliminary data.</text>
</comment>
<evidence type="ECO:0000313" key="1">
    <source>
        <dbReference type="EMBL" id="KAG1782357.1"/>
    </source>
</evidence>
<organism evidence="1 2">
    <name type="scientific">Suillus placidus</name>
    <dbReference type="NCBI Taxonomy" id="48579"/>
    <lineage>
        <taxon>Eukaryota</taxon>
        <taxon>Fungi</taxon>
        <taxon>Dikarya</taxon>
        <taxon>Basidiomycota</taxon>
        <taxon>Agaricomycotina</taxon>
        <taxon>Agaricomycetes</taxon>
        <taxon>Agaricomycetidae</taxon>
        <taxon>Boletales</taxon>
        <taxon>Suillineae</taxon>
        <taxon>Suillaceae</taxon>
        <taxon>Suillus</taxon>
    </lineage>
</organism>
<feature type="non-terminal residue" evidence="1">
    <location>
        <position position="1"/>
    </location>
</feature>
<evidence type="ECO:0000313" key="2">
    <source>
        <dbReference type="Proteomes" id="UP000714275"/>
    </source>
</evidence>